<comment type="caution">
    <text evidence="1">The sequence shown here is derived from an EMBL/GenBank/DDBJ whole genome shotgun (WGS) entry which is preliminary data.</text>
</comment>
<proteinExistence type="predicted"/>
<evidence type="ECO:0000313" key="2">
    <source>
        <dbReference type="Proteomes" id="UP000815325"/>
    </source>
</evidence>
<dbReference type="Proteomes" id="UP000815325">
    <property type="component" value="Unassembled WGS sequence"/>
</dbReference>
<protein>
    <submittedName>
        <fullName evidence="1">Uncharacterized protein</fullName>
    </submittedName>
</protein>
<sequence length="155" mass="17864">MEGKAHGRPKGIKDIVFMFRDYGTTHKTALEDAREEYRIITEKAAEIDQIDCMQSDEQVVARVQKEDPSVGYIWRDVLGKARPMISAWGASEVVVEARPQLQQGAREQQLKVPDEQPVWVTRVRGAQMRSFWQFLEQHNLELVDNPSNNNKCGFY</sequence>
<keyword evidence="2" id="KW-1185">Reference proteome</keyword>
<accession>A0ABQ7FTQ1</accession>
<gene>
    <name evidence="1" type="ORF">DUNSADRAFT_11256</name>
</gene>
<reference evidence="1" key="1">
    <citation type="submission" date="2017-08" db="EMBL/GenBank/DDBJ databases">
        <authorList>
            <person name="Polle J.E."/>
            <person name="Barry K."/>
            <person name="Cushman J."/>
            <person name="Schmutz J."/>
            <person name="Tran D."/>
            <person name="Hathwaick L.T."/>
            <person name="Yim W.C."/>
            <person name="Jenkins J."/>
            <person name="Mckie-Krisberg Z.M."/>
            <person name="Prochnik S."/>
            <person name="Lindquist E."/>
            <person name="Dockter R.B."/>
            <person name="Adam C."/>
            <person name="Molina H."/>
            <person name="Bunkerborg J."/>
            <person name="Jin E."/>
            <person name="Buchheim M."/>
            <person name="Magnuson J."/>
        </authorList>
    </citation>
    <scope>NUCLEOTIDE SEQUENCE</scope>
    <source>
        <strain evidence="1">CCAP 19/18</strain>
    </source>
</reference>
<organism evidence="1 2">
    <name type="scientific">Dunaliella salina</name>
    <name type="common">Green alga</name>
    <name type="synonym">Protococcus salinus</name>
    <dbReference type="NCBI Taxonomy" id="3046"/>
    <lineage>
        <taxon>Eukaryota</taxon>
        <taxon>Viridiplantae</taxon>
        <taxon>Chlorophyta</taxon>
        <taxon>core chlorophytes</taxon>
        <taxon>Chlorophyceae</taxon>
        <taxon>CS clade</taxon>
        <taxon>Chlamydomonadales</taxon>
        <taxon>Dunaliellaceae</taxon>
        <taxon>Dunaliella</taxon>
    </lineage>
</organism>
<evidence type="ECO:0000313" key="1">
    <source>
        <dbReference type="EMBL" id="KAF5825356.1"/>
    </source>
</evidence>
<dbReference type="EMBL" id="MU073573">
    <property type="protein sequence ID" value="KAF5825356.1"/>
    <property type="molecule type" value="Genomic_DNA"/>
</dbReference>
<feature type="non-terminal residue" evidence="1">
    <location>
        <position position="155"/>
    </location>
</feature>
<name>A0ABQ7FTQ1_DUNSA</name>